<name>E9J5B5_SOLIN</name>
<protein>
    <submittedName>
        <fullName evidence="1">Uncharacterized protein</fullName>
    </submittedName>
</protein>
<dbReference type="EMBL" id="GL768132">
    <property type="protein sequence ID" value="EFZ11988.1"/>
    <property type="molecule type" value="Genomic_DNA"/>
</dbReference>
<accession>E9J5B5</accession>
<dbReference type="AlphaFoldDB" id="E9J5B5"/>
<reference evidence="1" key="1">
    <citation type="journal article" date="2011" name="Proc. Natl. Acad. Sci. U.S.A.">
        <title>The genome of the fire ant Solenopsis invicta.</title>
        <authorList>
            <person name="Wurm Y."/>
            <person name="Wang J."/>
            <person name="Riba-Grognuz O."/>
            <person name="Corona M."/>
            <person name="Nygaard S."/>
            <person name="Hunt B.G."/>
            <person name="Ingram K.K."/>
            <person name="Falquet L."/>
            <person name="Nipitwattanaphon M."/>
            <person name="Gotzek D."/>
            <person name="Dijkstra M.B."/>
            <person name="Oettler J."/>
            <person name="Comtesse F."/>
            <person name="Shih C.J."/>
            <person name="Wu W.J."/>
            <person name="Yang C.C."/>
            <person name="Thomas J."/>
            <person name="Beaudoing E."/>
            <person name="Pradervand S."/>
            <person name="Flegel V."/>
            <person name="Cook E.D."/>
            <person name="Fabbretti R."/>
            <person name="Stockinger H."/>
            <person name="Long L."/>
            <person name="Farmerie W.G."/>
            <person name="Oakey J."/>
            <person name="Boomsma J.J."/>
            <person name="Pamilo P."/>
            <person name="Yi S.V."/>
            <person name="Heinze J."/>
            <person name="Goodisman M.A."/>
            <person name="Farinelli L."/>
            <person name="Harshman K."/>
            <person name="Hulo N."/>
            <person name="Cerutti L."/>
            <person name="Xenarios I."/>
            <person name="Shoemaker D."/>
            <person name="Keller L."/>
        </authorList>
    </citation>
    <scope>NUCLEOTIDE SEQUENCE [LARGE SCALE GENOMIC DNA]</scope>
</reference>
<evidence type="ECO:0000313" key="1">
    <source>
        <dbReference type="EMBL" id="EFZ11988.1"/>
    </source>
</evidence>
<sequence>INACSTQINVKQVRYCIDYDSFANRVGNYNSFVLDADQRLKNKYLSTDKPPYTIFIYSDENLPSDKIPHPVLVGKLITQIAINDVIINKSFGAGKTCVEFFALTEPELFKKFQHQFLWKKLKKDYPPST</sequence>
<feature type="non-terminal residue" evidence="1">
    <location>
        <position position="129"/>
    </location>
</feature>
<feature type="non-terminal residue" evidence="1">
    <location>
        <position position="1"/>
    </location>
</feature>
<dbReference type="HOGENOM" id="CLU_1954267_0_0_1"/>
<organism>
    <name type="scientific">Solenopsis invicta</name>
    <name type="common">Red imported fire ant</name>
    <name type="synonym">Solenopsis wagneri</name>
    <dbReference type="NCBI Taxonomy" id="13686"/>
    <lineage>
        <taxon>Eukaryota</taxon>
        <taxon>Metazoa</taxon>
        <taxon>Ecdysozoa</taxon>
        <taxon>Arthropoda</taxon>
        <taxon>Hexapoda</taxon>
        <taxon>Insecta</taxon>
        <taxon>Pterygota</taxon>
        <taxon>Neoptera</taxon>
        <taxon>Endopterygota</taxon>
        <taxon>Hymenoptera</taxon>
        <taxon>Apocrita</taxon>
        <taxon>Aculeata</taxon>
        <taxon>Formicoidea</taxon>
        <taxon>Formicidae</taxon>
        <taxon>Myrmicinae</taxon>
        <taxon>Solenopsis</taxon>
    </lineage>
</organism>
<proteinExistence type="predicted"/>
<gene>
    <name evidence="1" type="ORF">SINV_07279</name>
</gene>